<evidence type="ECO:0000313" key="7">
    <source>
        <dbReference type="EMBL" id="PIS05044.1"/>
    </source>
</evidence>
<evidence type="ECO:0000256" key="2">
    <source>
        <dbReference type="ARBA" id="ARBA00022980"/>
    </source>
</evidence>
<dbReference type="Gene3D" id="3.90.1030.10">
    <property type="entry name" value="Ribosomal protein L17"/>
    <property type="match status" value="1"/>
</dbReference>
<evidence type="ECO:0000256" key="3">
    <source>
        <dbReference type="ARBA" id="ARBA00023274"/>
    </source>
</evidence>
<dbReference type="InterPro" id="IPR047859">
    <property type="entry name" value="Ribosomal_bL17_CS"/>
</dbReference>
<reference evidence="8" key="1">
    <citation type="submission" date="2017-09" db="EMBL/GenBank/DDBJ databases">
        <title>Depth-based differentiation of microbial function through sediment-hosted aquifers and enrichment of novel symbionts in the deep terrestrial subsurface.</title>
        <authorList>
            <person name="Probst A.J."/>
            <person name="Ladd B."/>
            <person name="Jarett J.K."/>
            <person name="Geller-Mcgrath D.E."/>
            <person name="Sieber C.M.K."/>
            <person name="Emerson J.B."/>
            <person name="Anantharaman K."/>
            <person name="Thomas B.C."/>
            <person name="Malmstrom R."/>
            <person name="Stieglmeier M."/>
            <person name="Klingl A."/>
            <person name="Woyke T."/>
            <person name="Ryan C.M."/>
            <person name="Banfield J.F."/>
        </authorList>
    </citation>
    <scope>NUCLEOTIDE SEQUENCE [LARGE SCALE GENOMIC DNA]</scope>
</reference>
<keyword evidence="3 5" id="KW-0687">Ribonucleoprotein</keyword>
<dbReference type="NCBIfam" id="TIGR00059">
    <property type="entry name" value="L17"/>
    <property type="match status" value="1"/>
</dbReference>
<organism evidence="7 8">
    <name type="scientific">Candidatus Buchananbacteria bacterium CG10_big_fil_rev_8_21_14_0_10_42_9</name>
    <dbReference type="NCBI Taxonomy" id="1974526"/>
    <lineage>
        <taxon>Bacteria</taxon>
        <taxon>Candidatus Buchananiibacteriota</taxon>
    </lineage>
</organism>
<evidence type="ECO:0000313" key="8">
    <source>
        <dbReference type="Proteomes" id="UP000230935"/>
    </source>
</evidence>
<proteinExistence type="inferred from homology"/>
<dbReference type="SUPFAM" id="SSF64263">
    <property type="entry name" value="Prokaryotic ribosomal protein L17"/>
    <property type="match status" value="1"/>
</dbReference>
<dbReference type="GO" id="GO:0003735">
    <property type="term" value="F:structural constituent of ribosome"/>
    <property type="evidence" value="ECO:0007669"/>
    <property type="project" value="InterPro"/>
</dbReference>
<dbReference type="InterPro" id="IPR036373">
    <property type="entry name" value="Ribosomal_bL17_sf"/>
</dbReference>
<evidence type="ECO:0000256" key="1">
    <source>
        <dbReference type="ARBA" id="ARBA00008777"/>
    </source>
</evidence>
<comment type="caution">
    <text evidence="7">The sequence shown here is derived from an EMBL/GenBank/DDBJ whole genome shotgun (WGS) entry which is preliminary data.</text>
</comment>
<evidence type="ECO:0000256" key="5">
    <source>
        <dbReference type="RuleBase" id="RU000660"/>
    </source>
</evidence>
<dbReference type="EMBL" id="PEZZ01000024">
    <property type="protein sequence ID" value="PIS05044.1"/>
    <property type="molecule type" value="Genomic_DNA"/>
</dbReference>
<dbReference type="GO" id="GO:0022625">
    <property type="term" value="C:cytosolic large ribosomal subunit"/>
    <property type="evidence" value="ECO:0007669"/>
    <property type="project" value="TreeGrafter"/>
</dbReference>
<dbReference type="GO" id="GO:0006412">
    <property type="term" value="P:translation"/>
    <property type="evidence" value="ECO:0007669"/>
    <property type="project" value="InterPro"/>
</dbReference>
<evidence type="ECO:0000256" key="6">
    <source>
        <dbReference type="RuleBase" id="RU000661"/>
    </source>
</evidence>
<name>A0A2H0W121_9BACT</name>
<dbReference type="PANTHER" id="PTHR14413:SF16">
    <property type="entry name" value="LARGE RIBOSOMAL SUBUNIT PROTEIN BL17M"/>
    <property type="match status" value="1"/>
</dbReference>
<dbReference type="AlphaFoldDB" id="A0A2H0W121"/>
<dbReference type="Proteomes" id="UP000230935">
    <property type="component" value="Unassembled WGS sequence"/>
</dbReference>
<keyword evidence="2 5" id="KW-0689">Ribosomal protein</keyword>
<sequence length="116" mass="13175">MRHRKKTLILGRRKSVKEAMLKNMVTSLVLYEEINTTKAKAKAIQPLVEKVITISKQNNLTSRRNLLELLYTKKAVNKALEVLGPRYKERAGGYTRITALNNRKGDGAEVVQIQLV</sequence>
<gene>
    <name evidence="7" type="ORF">COT81_03235</name>
</gene>
<evidence type="ECO:0000256" key="4">
    <source>
        <dbReference type="ARBA" id="ARBA00035494"/>
    </source>
</evidence>
<accession>A0A2H0W121</accession>
<comment type="similarity">
    <text evidence="1 5">Belongs to the bacterial ribosomal protein bL17 family.</text>
</comment>
<dbReference type="PROSITE" id="PS01167">
    <property type="entry name" value="RIBOSOMAL_L17"/>
    <property type="match status" value="1"/>
</dbReference>
<dbReference type="Pfam" id="PF01196">
    <property type="entry name" value="Ribosomal_L17"/>
    <property type="match status" value="1"/>
</dbReference>
<dbReference type="InterPro" id="IPR000456">
    <property type="entry name" value="Ribosomal_bL17"/>
</dbReference>
<dbReference type="PANTHER" id="PTHR14413">
    <property type="entry name" value="RIBOSOMAL PROTEIN L17"/>
    <property type="match status" value="1"/>
</dbReference>
<protein>
    <recommendedName>
        <fullName evidence="4 6">50S ribosomal protein L17</fullName>
    </recommendedName>
</protein>